<evidence type="ECO:0008006" key="3">
    <source>
        <dbReference type="Google" id="ProtNLM"/>
    </source>
</evidence>
<dbReference type="AlphaFoldDB" id="A0AAW2HEW1"/>
<comment type="caution">
    <text evidence="2">The sequence shown here is derived from an EMBL/GenBank/DDBJ whole genome shotgun (WGS) entry which is preliminary data.</text>
</comment>
<dbReference type="GO" id="GO:0003690">
    <property type="term" value="F:double-stranded DNA binding"/>
    <property type="evidence" value="ECO:0007669"/>
    <property type="project" value="TreeGrafter"/>
</dbReference>
<organism evidence="2">
    <name type="scientific">Menopon gallinae</name>
    <name type="common">poultry shaft louse</name>
    <dbReference type="NCBI Taxonomy" id="328185"/>
    <lineage>
        <taxon>Eukaryota</taxon>
        <taxon>Metazoa</taxon>
        <taxon>Ecdysozoa</taxon>
        <taxon>Arthropoda</taxon>
        <taxon>Hexapoda</taxon>
        <taxon>Insecta</taxon>
        <taxon>Pterygota</taxon>
        <taxon>Neoptera</taxon>
        <taxon>Paraneoptera</taxon>
        <taxon>Psocodea</taxon>
        <taxon>Troctomorpha</taxon>
        <taxon>Phthiraptera</taxon>
        <taxon>Amblycera</taxon>
        <taxon>Menoponidae</taxon>
        <taxon>Menopon</taxon>
    </lineage>
</organism>
<gene>
    <name evidence="2" type="ORF">PYX00_010264</name>
</gene>
<sequence length="329" mass="37658">MENLSEDDTEVNSSQAGEEEVRVLTLAEQIIAAIPDRIKIESEEMQLDASPPGESSLASDALSDSLIEPLLDEPSSSYQHAEFNFEFSDHNYRYYDVGTPSSSLSPASSSCLHSPSPGFPLDSPSPPPTTQDFCEFFHASGSIFEKDFSNLTLSDREQRELYEAAKIIQKAYRSYKGRKKLEEDKERAAAILIQNYYRRYKQYAYFKQMTRAAMVIQNGYRSYREHKRFKKSQEAAVCIQNYYRNYKEQGESKRASRESTPSAGLKRTYSQRRQHQAACKIQQFMRQSKNKLQRERALAAEREKQDVRQCSLVARPKSLSPDNSGPNKS</sequence>
<evidence type="ECO:0000256" key="1">
    <source>
        <dbReference type="SAM" id="MobiDB-lite"/>
    </source>
</evidence>
<dbReference type="PANTHER" id="PTHR23335">
    <property type="entry name" value="CALMODULIN-BINDING TRANSCRIPTION ACTIVATOR CAMTA"/>
    <property type="match status" value="1"/>
</dbReference>
<dbReference type="GO" id="GO:0006357">
    <property type="term" value="P:regulation of transcription by RNA polymerase II"/>
    <property type="evidence" value="ECO:0007669"/>
    <property type="project" value="TreeGrafter"/>
</dbReference>
<dbReference type="SUPFAM" id="SSF52540">
    <property type="entry name" value="P-loop containing nucleoside triphosphate hydrolases"/>
    <property type="match status" value="1"/>
</dbReference>
<dbReference type="EMBL" id="JARGDH010000005">
    <property type="protein sequence ID" value="KAL0268236.1"/>
    <property type="molecule type" value="Genomic_DNA"/>
</dbReference>
<feature type="compositionally biased region" description="Polar residues" evidence="1">
    <location>
        <begin position="320"/>
        <end position="329"/>
    </location>
</feature>
<feature type="region of interest" description="Disordered" evidence="1">
    <location>
        <begin position="43"/>
        <end position="62"/>
    </location>
</feature>
<dbReference type="PROSITE" id="PS50096">
    <property type="entry name" value="IQ"/>
    <property type="match status" value="2"/>
</dbReference>
<accession>A0AAW2HEW1</accession>
<dbReference type="CDD" id="cd23767">
    <property type="entry name" value="IQCD"/>
    <property type="match status" value="1"/>
</dbReference>
<proteinExistence type="predicted"/>
<feature type="compositionally biased region" description="Basic and acidic residues" evidence="1">
    <location>
        <begin position="292"/>
        <end position="307"/>
    </location>
</feature>
<feature type="region of interest" description="Disordered" evidence="1">
    <location>
        <begin position="249"/>
        <end position="329"/>
    </location>
</feature>
<dbReference type="SMART" id="SM00015">
    <property type="entry name" value="IQ"/>
    <property type="match status" value="4"/>
</dbReference>
<dbReference type="Gene3D" id="1.20.5.190">
    <property type="match status" value="2"/>
</dbReference>
<protein>
    <recommendedName>
        <fullName evidence="3">Calmodulin-binding transcription activator 1</fullName>
    </recommendedName>
</protein>
<name>A0AAW2HEW1_9NEOP</name>
<dbReference type="InterPro" id="IPR000048">
    <property type="entry name" value="IQ_motif_EF-hand-BS"/>
</dbReference>
<dbReference type="GO" id="GO:0005634">
    <property type="term" value="C:nucleus"/>
    <property type="evidence" value="ECO:0007669"/>
    <property type="project" value="TreeGrafter"/>
</dbReference>
<dbReference type="FunFam" id="1.20.5.190:FF:000065">
    <property type="entry name" value="Calmodulin-binding transcription activator (Camta), drome"/>
    <property type="match status" value="1"/>
</dbReference>
<feature type="region of interest" description="Disordered" evidence="1">
    <location>
        <begin position="1"/>
        <end position="20"/>
    </location>
</feature>
<feature type="compositionally biased region" description="Acidic residues" evidence="1">
    <location>
        <begin position="1"/>
        <end position="10"/>
    </location>
</feature>
<dbReference type="GO" id="GO:0003712">
    <property type="term" value="F:transcription coregulator activity"/>
    <property type="evidence" value="ECO:0007669"/>
    <property type="project" value="TreeGrafter"/>
</dbReference>
<dbReference type="Pfam" id="PF00612">
    <property type="entry name" value="IQ"/>
    <property type="match status" value="3"/>
</dbReference>
<reference evidence="2" key="1">
    <citation type="journal article" date="2024" name="Gigascience">
        <title>Chromosome-level genome of the poultry shaft louse Menopon gallinae provides insight into the host-switching and adaptive evolution of parasitic lice.</title>
        <authorList>
            <person name="Xu Y."/>
            <person name="Ma L."/>
            <person name="Liu S."/>
            <person name="Liang Y."/>
            <person name="Liu Q."/>
            <person name="He Z."/>
            <person name="Tian L."/>
            <person name="Duan Y."/>
            <person name="Cai W."/>
            <person name="Li H."/>
            <person name="Song F."/>
        </authorList>
    </citation>
    <scope>NUCLEOTIDE SEQUENCE</scope>
    <source>
        <strain evidence="2">Cailab_2023a</strain>
    </source>
</reference>
<evidence type="ECO:0000313" key="2">
    <source>
        <dbReference type="EMBL" id="KAL0268236.1"/>
    </source>
</evidence>
<dbReference type="PANTHER" id="PTHR23335:SF1">
    <property type="entry name" value="CALMODULIN-BINDING TRANSCRIPTION ACTIVATOR, ISOFORM F"/>
    <property type="match status" value="1"/>
</dbReference>
<dbReference type="InterPro" id="IPR027417">
    <property type="entry name" value="P-loop_NTPase"/>
</dbReference>